<dbReference type="InterPro" id="IPR011032">
    <property type="entry name" value="GroES-like_sf"/>
</dbReference>
<feature type="domain" description="Alcohol dehydrogenase-like C-terminal" evidence="11">
    <location>
        <begin position="202"/>
        <end position="330"/>
    </location>
</feature>
<evidence type="ECO:0000256" key="2">
    <source>
        <dbReference type="ARBA" id="ARBA00011738"/>
    </source>
</evidence>
<dbReference type="GO" id="GO:0051903">
    <property type="term" value="F:S-(hydroxymethyl)glutathione dehydrogenase [NAD(P)+] activity"/>
    <property type="evidence" value="ECO:0007669"/>
    <property type="project" value="TreeGrafter"/>
</dbReference>
<name>A0A5P1F2J9_ASPOF</name>
<keyword evidence="4 10" id="KW-0862">Zinc</keyword>
<evidence type="ECO:0000256" key="5">
    <source>
        <dbReference type="ARBA" id="ARBA00023002"/>
    </source>
</evidence>
<keyword evidence="14" id="KW-1185">Reference proteome</keyword>
<dbReference type="PANTHER" id="PTHR43880:SF38">
    <property type="entry name" value="ALCOHOL DEHYDROGENASE-RELATED"/>
    <property type="match status" value="1"/>
</dbReference>
<dbReference type="FunFam" id="3.40.50.720:FF:000003">
    <property type="entry name" value="S-(hydroxymethyl)glutathione dehydrogenase"/>
    <property type="match status" value="1"/>
</dbReference>
<comment type="catalytic activity">
    <reaction evidence="7">
        <text>a secondary alcohol + NAD(+) = a ketone + NADH + H(+)</text>
        <dbReference type="Rhea" id="RHEA:10740"/>
        <dbReference type="ChEBI" id="CHEBI:15378"/>
        <dbReference type="ChEBI" id="CHEBI:17087"/>
        <dbReference type="ChEBI" id="CHEBI:35681"/>
        <dbReference type="ChEBI" id="CHEBI:57540"/>
        <dbReference type="ChEBI" id="CHEBI:57945"/>
        <dbReference type="EC" id="1.1.1.1"/>
    </reaction>
</comment>
<evidence type="ECO:0000256" key="4">
    <source>
        <dbReference type="ARBA" id="ARBA00022833"/>
    </source>
</evidence>
<dbReference type="InterPro" id="IPR036291">
    <property type="entry name" value="NAD(P)-bd_dom_sf"/>
</dbReference>
<comment type="cofactor">
    <cofactor evidence="1 10">
        <name>Zn(2+)</name>
        <dbReference type="ChEBI" id="CHEBI:29105"/>
    </cofactor>
</comment>
<sequence>MSREVHTIKCKAAICWGPEEPLTVEEIEVEPPQSSEVRLRLLFASLCHTDVIRRSGFRYPLYPRILGHEGVGVIESVGKGVTDFKEGDIVIPSFIGECGDCENCKSAKTNVCLKYPTNFNGLMADNTSRMSVKGQKLYHLFWCSTFTEFTVVDHNYIVKINPELQLAHASLLSCGFTTGFGTAWKEAKVHRGSSVAVFGLGGVGIGAIIGAKLLGASKIIGVDLNNRKKEKAEFFGMTDFINPKEIENKTCVEMIKEMTGGMGVDYSFECSGAGSVVNEAVEATVMGRGITIMLGGAEKNASISCLALLGGRTLKGTTFGGIKPRSDLPSIITKCINKR</sequence>
<comment type="catalytic activity">
    <reaction evidence="8">
        <text>a primary alcohol + NAD(+) = an aldehyde + NADH + H(+)</text>
        <dbReference type="Rhea" id="RHEA:10736"/>
        <dbReference type="ChEBI" id="CHEBI:15378"/>
        <dbReference type="ChEBI" id="CHEBI:15734"/>
        <dbReference type="ChEBI" id="CHEBI:17478"/>
        <dbReference type="ChEBI" id="CHEBI:57540"/>
        <dbReference type="ChEBI" id="CHEBI:57945"/>
        <dbReference type="EC" id="1.1.1.1"/>
    </reaction>
</comment>
<comment type="similarity">
    <text evidence="9">Belongs to the zinc-containing alcohol dehydrogenase family. Class-IV subfamily.</text>
</comment>
<dbReference type="SUPFAM" id="SSF50129">
    <property type="entry name" value="GroES-like"/>
    <property type="match status" value="1"/>
</dbReference>
<evidence type="ECO:0000259" key="11">
    <source>
        <dbReference type="Pfam" id="PF00107"/>
    </source>
</evidence>
<dbReference type="Gramene" id="ONK71953">
    <property type="protein sequence ID" value="ONK71953"/>
    <property type="gene ID" value="A4U43_C04F14100"/>
</dbReference>
<gene>
    <name evidence="13" type="ORF">A4U43_C04F14100</name>
</gene>
<keyword evidence="5" id="KW-0560">Oxidoreductase</keyword>
<dbReference type="EMBL" id="CM007384">
    <property type="protein sequence ID" value="ONK71953.1"/>
    <property type="molecule type" value="Genomic_DNA"/>
</dbReference>
<accession>A0A5P1F2J9</accession>
<dbReference type="Pfam" id="PF00107">
    <property type="entry name" value="ADH_zinc_N"/>
    <property type="match status" value="1"/>
</dbReference>
<dbReference type="GO" id="GO:0008270">
    <property type="term" value="F:zinc ion binding"/>
    <property type="evidence" value="ECO:0007669"/>
    <property type="project" value="InterPro"/>
</dbReference>
<evidence type="ECO:0000256" key="7">
    <source>
        <dbReference type="ARBA" id="ARBA00049164"/>
    </source>
</evidence>
<evidence type="ECO:0000256" key="1">
    <source>
        <dbReference type="ARBA" id="ARBA00001947"/>
    </source>
</evidence>
<comment type="subunit">
    <text evidence="2">Homodimer.</text>
</comment>
<evidence type="ECO:0008006" key="15">
    <source>
        <dbReference type="Google" id="ProtNLM"/>
    </source>
</evidence>
<protein>
    <recommendedName>
        <fullName evidence="15">Enoyl reductase (ER) domain-containing protein</fullName>
    </recommendedName>
</protein>
<dbReference type="InterPro" id="IPR013149">
    <property type="entry name" value="ADH-like_C"/>
</dbReference>
<keyword evidence="3 10" id="KW-0479">Metal-binding</keyword>
<evidence type="ECO:0000259" key="12">
    <source>
        <dbReference type="Pfam" id="PF08240"/>
    </source>
</evidence>
<evidence type="ECO:0000256" key="8">
    <source>
        <dbReference type="ARBA" id="ARBA00049243"/>
    </source>
</evidence>
<dbReference type="GO" id="GO:0004022">
    <property type="term" value="F:alcohol dehydrogenase (NAD+) activity"/>
    <property type="evidence" value="ECO:0007669"/>
    <property type="project" value="UniProtKB-EC"/>
</dbReference>
<dbReference type="Pfam" id="PF08240">
    <property type="entry name" value="ADH_N"/>
    <property type="match status" value="1"/>
</dbReference>
<dbReference type="OMA" id="KTNVCLK"/>
<dbReference type="GO" id="GO:0005829">
    <property type="term" value="C:cytosol"/>
    <property type="evidence" value="ECO:0007669"/>
    <property type="project" value="TreeGrafter"/>
</dbReference>
<dbReference type="AlphaFoldDB" id="A0A5P1F2J9"/>
<reference evidence="14" key="1">
    <citation type="journal article" date="2017" name="Nat. Commun.">
        <title>The asparagus genome sheds light on the origin and evolution of a young Y chromosome.</title>
        <authorList>
            <person name="Harkess A."/>
            <person name="Zhou J."/>
            <person name="Xu C."/>
            <person name="Bowers J.E."/>
            <person name="Van der Hulst R."/>
            <person name="Ayyampalayam S."/>
            <person name="Mercati F."/>
            <person name="Riccardi P."/>
            <person name="McKain M.R."/>
            <person name="Kakrana A."/>
            <person name="Tang H."/>
            <person name="Ray J."/>
            <person name="Groenendijk J."/>
            <person name="Arikit S."/>
            <person name="Mathioni S.M."/>
            <person name="Nakano M."/>
            <person name="Shan H."/>
            <person name="Telgmann-Rauber A."/>
            <person name="Kanno A."/>
            <person name="Yue Z."/>
            <person name="Chen H."/>
            <person name="Li W."/>
            <person name="Chen Y."/>
            <person name="Xu X."/>
            <person name="Zhang Y."/>
            <person name="Luo S."/>
            <person name="Chen H."/>
            <person name="Gao J."/>
            <person name="Mao Z."/>
            <person name="Pires J.C."/>
            <person name="Luo M."/>
            <person name="Kudrna D."/>
            <person name="Wing R.A."/>
            <person name="Meyers B.C."/>
            <person name="Yi K."/>
            <person name="Kong H."/>
            <person name="Lavrijsen P."/>
            <person name="Sunseri F."/>
            <person name="Falavigna A."/>
            <person name="Ye Y."/>
            <person name="Leebens-Mack J.H."/>
            <person name="Chen G."/>
        </authorList>
    </citation>
    <scope>NUCLEOTIDE SEQUENCE [LARGE SCALE GENOMIC DNA]</scope>
    <source>
        <strain evidence="14">cv. DH0086</strain>
    </source>
</reference>
<proteinExistence type="inferred from homology"/>
<dbReference type="GO" id="GO:0046294">
    <property type="term" value="P:formaldehyde catabolic process"/>
    <property type="evidence" value="ECO:0007669"/>
    <property type="project" value="TreeGrafter"/>
</dbReference>
<dbReference type="Gene3D" id="3.40.50.720">
    <property type="entry name" value="NAD(P)-binding Rossmann-like Domain"/>
    <property type="match status" value="1"/>
</dbReference>
<keyword evidence="6" id="KW-0520">NAD</keyword>
<dbReference type="InterPro" id="IPR002328">
    <property type="entry name" value="ADH_Zn_CS"/>
</dbReference>
<evidence type="ECO:0000313" key="14">
    <source>
        <dbReference type="Proteomes" id="UP000243459"/>
    </source>
</evidence>
<evidence type="ECO:0000313" key="13">
    <source>
        <dbReference type="EMBL" id="ONK71953.1"/>
    </source>
</evidence>
<dbReference type="InterPro" id="IPR013154">
    <property type="entry name" value="ADH-like_N"/>
</dbReference>
<dbReference type="Proteomes" id="UP000243459">
    <property type="component" value="Chromosome 4"/>
</dbReference>
<feature type="domain" description="Alcohol dehydrogenase-like N-terminal" evidence="12">
    <location>
        <begin position="35"/>
        <end position="161"/>
    </location>
</feature>
<evidence type="ECO:0000256" key="10">
    <source>
        <dbReference type="RuleBase" id="RU361277"/>
    </source>
</evidence>
<dbReference type="PROSITE" id="PS00059">
    <property type="entry name" value="ADH_ZINC"/>
    <property type="match status" value="1"/>
</dbReference>
<evidence type="ECO:0000256" key="9">
    <source>
        <dbReference type="ARBA" id="ARBA00060764"/>
    </source>
</evidence>
<dbReference type="SUPFAM" id="SSF51735">
    <property type="entry name" value="NAD(P)-binding Rossmann-fold domains"/>
    <property type="match status" value="1"/>
</dbReference>
<dbReference type="FunFam" id="3.90.180.10:FF:000067">
    <property type="entry name" value="alcohol dehydrogenase 1-like isoform X1"/>
    <property type="match status" value="1"/>
</dbReference>
<dbReference type="Gene3D" id="3.90.180.10">
    <property type="entry name" value="Medium-chain alcohol dehydrogenases, catalytic domain"/>
    <property type="match status" value="1"/>
</dbReference>
<evidence type="ECO:0000256" key="6">
    <source>
        <dbReference type="ARBA" id="ARBA00023027"/>
    </source>
</evidence>
<evidence type="ECO:0000256" key="3">
    <source>
        <dbReference type="ARBA" id="ARBA00022723"/>
    </source>
</evidence>
<organism evidence="13 14">
    <name type="scientific">Asparagus officinalis</name>
    <name type="common">Garden asparagus</name>
    <dbReference type="NCBI Taxonomy" id="4686"/>
    <lineage>
        <taxon>Eukaryota</taxon>
        <taxon>Viridiplantae</taxon>
        <taxon>Streptophyta</taxon>
        <taxon>Embryophyta</taxon>
        <taxon>Tracheophyta</taxon>
        <taxon>Spermatophyta</taxon>
        <taxon>Magnoliopsida</taxon>
        <taxon>Liliopsida</taxon>
        <taxon>Asparagales</taxon>
        <taxon>Asparagaceae</taxon>
        <taxon>Asparagoideae</taxon>
        <taxon>Asparagus</taxon>
    </lineage>
</organism>
<dbReference type="PANTHER" id="PTHR43880">
    <property type="entry name" value="ALCOHOL DEHYDROGENASE"/>
    <property type="match status" value="1"/>
</dbReference>